<feature type="non-terminal residue" evidence="4">
    <location>
        <position position="1"/>
    </location>
</feature>
<dbReference type="PANTHER" id="PTHR11486">
    <property type="entry name" value="FIBROBLAST GROWTH FACTOR"/>
    <property type="match status" value="1"/>
</dbReference>
<dbReference type="Gene3D" id="2.80.10.50">
    <property type="match status" value="1"/>
</dbReference>
<dbReference type="EMBL" id="KT290881">
    <property type="protein sequence ID" value="AKZ18200.1"/>
    <property type="molecule type" value="mRNA"/>
</dbReference>
<name>A0A0K1YY24_PTYFL</name>
<dbReference type="InterPro" id="IPR002209">
    <property type="entry name" value="Fibroblast_GF_fam"/>
</dbReference>
<evidence type="ECO:0000256" key="2">
    <source>
        <dbReference type="RuleBase" id="RU049442"/>
    </source>
</evidence>
<evidence type="ECO:0000313" key="4">
    <source>
        <dbReference type="EMBL" id="AKZ18200.1"/>
    </source>
</evidence>
<proteinExistence type="evidence at transcript level"/>
<dbReference type="InterPro" id="IPR056378">
    <property type="entry name" value="Let-756-like_FGF"/>
</dbReference>
<comment type="similarity">
    <text evidence="1 2">Belongs to the heparin-binding growth factors family.</text>
</comment>
<organism evidence="4">
    <name type="scientific">Ptychodera flava</name>
    <name type="common">Acorn worm</name>
    <dbReference type="NCBI Taxonomy" id="63121"/>
    <lineage>
        <taxon>Eukaryota</taxon>
        <taxon>Metazoa</taxon>
        <taxon>Hemichordata</taxon>
        <taxon>Enteropneusta</taxon>
        <taxon>Ptychoderidae</taxon>
        <taxon>Ptychodera</taxon>
    </lineage>
</organism>
<sequence length="178" mass="20284">RPMHISIGRMMQEPRLRMLYSRTGYHLQLLKNGTVTGINSGSDKYAIVQIVSIRPPSVVAIRGVYGERYLAMNKKGLIYGTSYCPLTQRKTKNCHFSEAMNTGAKYNTYKSVKYPPKRKRPSKKKGKRPNDYYVALDRKGKPLNGPQTKPGRKSVLFLPRHLDDEASNDAMTYLGERN</sequence>
<dbReference type="InterPro" id="IPR008996">
    <property type="entry name" value="IL1/FGF"/>
</dbReference>
<evidence type="ECO:0000256" key="3">
    <source>
        <dbReference type="SAM" id="MobiDB-lite"/>
    </source>
</evidence>
<protein>
    <recommendedName>
        <fullName evidence="2">Fibroblast growth factor</fullName>
        <shortName evidence="2">FGF</shortName>
    </recommendedName>
</protein>
<feature type="region of interest" description="Disordered" evidence="3">
    <location>
        <begin position="109"/>
        <end position="161"/>
    </location>
</feature>
<dbReference type="AlphaFoldDB" id="A0A0K1YY24"/>
<gene>
    <name evidence="4" type="primary">fgfc</name>
</gene>
<dbReference type="GO" id="GO:0008083">
    <property type="term" value="F:growth factor activity"/>
    <property type="evidence" value="ECO:0007669"/>
    <property type="project" value="InterPro"/>
</dbReference>
<dbReference type="SUPFAM" id="SSF50353">
    <property type="entry name" value="Cytokine"/>
    <property type="match status" value="1"/>
</dbReference>
<feature type="compositionally biased region" description="Basic residues" evidence="3">
    <location>
        <begin position="115"/>
        <end position="127"/>
    </location>
</feature>
<evidence type="ECO:0000256" key="1">
    <source>
        <dbReference type="ARBA" id="ARBA00007936"/>
    </source>
</evidence>
<reference evidence="4" key="2">
    <citation type="submission" date="2015-07" db="EMBL/GenBank/DDBJ databases">
        <title>MeaNS - Measles Nucleotide Surveillance Program.</title>
        <authorList>
            <person name="Tran T."/>
            <person name="Druce J."/>
        </authorList>
    </citation>
    <scope>NUCLEOTIDE SEQUENCE</scope>
</reference>
<dbReference type="Pfam" id="PF00167">
    <property type="entry name" value="FGF"/>
    <property type="match status" value="1"/>
</dbReference>
<reference evidence="4" key="1">
    <citation type="journal article" date="2015" name="Mar. Genomics">
        <title>FGF signaling repertoire of the indirect developing hemichordate Ptychodera flava.</title>
        <authorList>
            <person name="Fan T.P."/>
            <person name="Su Y.H."/>
        </authorList>
    </citation>
    <scope>NUCLEOTIDE SEQUENCE</scope>
</reference>
<dbReference type="SMART" id="SM00442">
    <property type="entry name" value="FGF"/>
    <property type="match status" value="1"/>
</dbReference>
<accession>A0A0K1YY24</accession>
<dbReference type="CDD" id="cd00058">
    <property type="entry name" value="beta-trefoil_FGF"/>
    <property type="match status" value="1"/>
</dbReference>
<dbReference type="PRINTS" id="PR00263">
    <property type="entry name" value="HBGFFGF"/>
</dbReference>